<dbReference type="Gene3D" id="1.10.167.10">
    <property type="entry name" value="Regulator of G-protein Signalling 4, domain 2"/>
    <property type="match status" value="1"/>
</dbReference>
<dbReference type="CDD" id="cd07440">
    <property type="entry name" value="RGS"/>
    <property type="match status" value="1"/>
</dbReference>
<proteinExistence type="predicted"/>
<feature type="domain" description="RGS" evidence="2">
    <location>
        <begin position="80"/>
        <end position="191"/>
    </location>
</feature>
<feature type="region of interest" description="Disordered" evidence="1">
    <location>
        <begin position="1"/>
        <end position="55"/>
    </location>
</feature>
<keyword evidence="4" id="KW-1185">Reference proteome</keyword>
<feature type="compositionally biased region" description="Pro residues" evidence="1">
    <location>
        <begin position="17"/>
        <end position="28"/>
    </location>
</feature>
<sequence>MPAARKRGKTPTYLTPNPSPRESSPPPVFATSASASASRSDSTMSPPSRPTSQGFFQISQPTLLDILSDSAPSPYSLASFMAFLSQNHCLETLEFILDAERYSSTYAEVMSGQRQCAGDANQYLCSSWRKLMDAYLNQSAPHELNLPGPVQKRLLELPCDTVPPHPSELDEAVRIVHELINYSVLGPFLASVATTPEEELDADVAQFGQDSRRKQHLEPVPSRHEQPAWSPKTTFMPLFAGLHRHESALQPGSRTSFTNAADLGIMEAPCCTASPAAEPITPPTTPPTIDWGFGTSPNTFQRAINAHASGWKKMGEKLGIKPKSSRTKRGHNKSVTSAGSTTEVAQCSKPHRSSYPG</sequence>
<comment type="caution">
    <text evidence="3">The sequence shown here is derived from an EMBL/GenBank/DDBJ whole genome shotgun (WGS) entry which is preliminary data.</text>
</comment>
<dbReference type="SMART" id="SM00315">
    <property type="entry name" value="RGS"/>
    <property type="match status" value="1"/>
</dbReference>
<dbReference type="OrthoDB" id="10266999at2759"/>
<evidence type="ECO:0000313" key="3">
    <source>
        <dbReference type="EMBL" id="RKU47462.1"/>
    </source>
</evidence>
<dbReference type="Pfam" id="PF00615">
    <property type="entry name" value="RGS"/>
    <property type="match status" value="1"/>
</dbReference>
<feature type="region of interest" description="Disordered" evidence="1">
    <location>
        <begin position="312"/>
        <end position="357"/>
    </location>
</feature>
<dbReference type="InterPro" id="IPR016137">
    <property type="entry name" value="RGS"/>
</dbReference>
<reference evidence="3 4" key="1">
    <citation type="submission" date="2018-08" db="EMBL/GenBank/DDBJ databases">
        <title>Draft genome of the lignicolous fungus Coniochaeta pulveracea.</title>
        <authorList>
            <person name="Borstlap C.J."/>
            <person name="De Witt R.N."/>
            <person name="Botha A."/>
            <person name="Volschenk H."/>
        </authorList>
    </citation>
    <scope>NUCLEOTIDE SEQUENCE [LARGE SCALE GENOMIC DNA]</scope>
    <source>
        <strain evidence="3 4">CAB683</strain>
    </source>
</reference>
<evidence type="ECO:0000256" key="1">
    <source>
        <dbReference type="SAM" id="MobiDB-lite"/>
    </source>
</evidence>
<gene>
    <name evidence="3" type="ORF">DL546_009227</name>
</gene>
<feature type="compositionally biased region" description="Low complexity" evidence="1">
    <location>
        <begin position="29"/>
        <end position="52"/>
    </location>
</feature>
<feature type="compositionally biased region" description="Polar residues" evidence="1">
    <location>
        <begin position="333"/>
        <end position="345"/>
    </location>
</feature>
<dbReference type="AlphaFoldDB" id="A0A420YHW7"/>
<evidence type="ECO:0000259" key="2">
    <source>
        <dbReference type="PROSITE" id="PS50132"/>
    </source>
</evidence>
<feature type="compositionally biased region" description="Basic residues" evidence="1">
    <location>
        <begin position="323"/>
        <end position="332"/>
    </location>
</feature>
<dbReference type="InterPro" id="IPR044926">
    <property type="entry name" value="RGS_subdomain_2"/>
</dbReference>
<dbReference type="PROSITE" id="PS50132">
    <property type="entry name" value="RGS"/>
    <property type="match status" value="1"/>
</dbReference>
<dbReference type="PANTHER" id="PTHR10845:SF267">
    <property type="entry name" value="REGULATOR OF G PROTEIN SIGNALING DOMAIN PROTEIN (AFU_ORTHOLOGUE AFUA_6G06860)"/>
    <property type="match status" value="1"/>
</dbReference>
<accession>A0A420YHW7</accession>
<name>A0A420YHW7_9PEZI</name>
<dbReference type="Proteomes" id="UP000275385">
    <property type="component" value="Unassembled WGS sequence"/>
</dbReference>
<protein>
    <recommendedName>
        <fullName evidence="2">RGS domain-containing protein</fullName>
    </recommendedName>
</protein>
<dbReference type="InterPro" id="IPR036305">
    <property type="entry name" value="RGS_sf"/>
</dbReference>
<organism evidence="3 4">
    <name type="scientific">Coniochaeta pulveracea</name>
    <dbReference type="NCBI Taxonomy" id="177199"/>
    <lineage>
        <taxon>Eukaryota</taxon>
        <taxon>Fungi</taxon>
        <taxon>Dikarya</taxon>
        <taxon>Ascomycota</taxon>
        <taxon>Pezizomycotina</taxon>
        <taxon>Sordariomycetes</taxon>
        <taxon>Sordariomycetidae</taxon>
        <taxon>Coniochaetales</taxon>
        <taxon>Coniochaetaceae</taxon>
        <taxon>Coniochaeta</taxon>
    </lineage>
</organism>
<evidence type="ECO:0000313" key="4">
    <source>
        <dbReference type="Proteomes" id="UP000275385"/>
    </source>
</evidence>
<dbReference type="EMBL" id="QVQW01000009">
    <property type="protein sequence ID" value="RKU47462.1"/>
    <property type="molecule type" value="Genomic_DNA"/>
</dbReference>
<dbReference type="PANTHER" id="PTHR10845">
    <property type="entry name" value="REGULATOR OF G PROTEIN SIGNALING"/>
    <property type="match status" value="1"/>
</dbReference>
<dbReference type="SUPFAM" id="SSF48097">
    <property type="entry name" value="Regulator of G-protein signaling, RGS"/>
    <property type="match status" value="1"/>
</dbReference>